<dbReference type="EMBL" id="PDPS01000024">
    <property type="protein sequence ID" value="PID58043.1"/>
    <property type="molecule type" value="Genomic_DNA"/>
</dbReference>
<feature type="transmembrane region" description="Helical" evidence="5">
    <location>
        <begin position="84"/>
        <end position="100"/>
    </location>
</feature>
<feature type="transmembrane region" description="Helical" evidence="5">
    <location>
        <begin position="46"/>
        <end position="64"/>
    </location>
</feature>
<dbReference type="Pfam" id="PF04932">
    <property type="entry name" value="Wzy_C"/>
    <property type="match status" value="1"/>
</dbReference>
<evidence type="ECO:0000313" key="8">
    <source>
        <dbReference type="Proteomes" id="UP000229740"/>
    </source>
</evidence>
<evidence type="ECO:0000256" key="2">
    <source>
        <dbReference type="ARBA" id="ARBA00022692"/>
    </source>
</evidence>
<proteinExistence type="predicted"/>
<gene>
    <name evidence="7" type="ORF">CSB45_04965</name>
</gene>
<evidence type="ECO:0000259" key="6">
    <source>
        <dbReference type="Pfam" id="PF04932"/>
    </source>
</evidence>
<dbReference type="InterPro" id="IPR051533">
    <property type="entry name" value="WaaL-like"/>
</dbReference>
<comment type="caution">
    <text evidence="7">The sequence shown here is derived from an EMBL/GenBank/DDBJ whole genome shotgun (WGS) entry which is preliminary data.</text>
</comment>
<dbReference type="Proteomes" id="UP000229740">
    <property type="component" value="Unassembled WGS sequence"/>
</dbReference>
<feature type="transmembrane region" description="Helical" evidence="5">
    <location>
        <begin position="407"/>
        <end position="427"/>
    </location>
</feature>
<accession>A0A2G6E7G8</accession>
<dbReference type="InterPro" id="IPR007016">
    <property type="entry name" value="O-antigen_ligase-rel_domated"/>
</dbReference>
<keyword evidence="2 5" id="KW-0812">Transmembrane</keyword>
<comment type="subcellular location">
    <subcellularLocation>
        <location evidence="1">Membrane</location>
        <topology evidence="1">Multi-pass membrane protein</topology>
    </subcellularLocation>
</comment>
<feature type="domain" description="O-antigen ligase-related" evidence="6">
    <location>
        <begin position="206"/>
        <end position="377"/>
    </location>
</feature>
<keyword evidence="3 5" id="KW-1133">Transmembrane helix</keyword>
<evidence type="ECO:0000256" key="3">
    <source>
        <dbReference type="ARBA" id="ARBA00022989"/>
    </source>
</evidence>
<dbReference type="PANTHER" id="PTHR37422:SF13">
    <property type="entry name" value="LIPOPOLYSACCHARIDE BIOSYNTHESIS PROTEIN PA4999-RELATED"/>
    <property type="match status" value="1"/>
</dbReference>
<evidence type="ECO:0000313" key="7">
    <source>
        <dbReference type="EMBL" id="PID58043.1"/>
    </source>
</evidence>
<feature type="transmembrane region" description="Helical" evidence="5">
    <location>
        <begin position="363"/>
        <end position="386"/>
    </location>
</feature>
<dbReference type="AlphaFoldDB" id="A0A2G6E7G8"/>
<sequence>MRRLIVIFIFWTPLIIAFHDPYYGVLSYTLANIIRPEQLMWGDKSAAGRIYLMTQLVCFISWLINKNSEKLTPAFTPVSSQQKIFWLLAIGMSIVSAFSLNKNLSWMWTISFWKMTLYTFVMAKSINSAKKFELYYAMSLVLFTLLAIWGIQQKFGGNTRMEGLGGEQLSDINDISSVYVMLFPMTYYFLFSRKKWIRVFVAIPSFLVFTIFILFGGSRGAFLGLIGVMGYIFIRSPFTQKIKMLGTLVLVGGVLIGVLINLAPEGFFDEYTKRLSTIFGKEDVESGEVEREGSSAGRIAMWKGALQVYRTQPQYWVTGVGMRVYPHIYARHFDVISEVLDPEEFALIYHEGKGGKAIHNTQINVLVSGGLLVFPLWCILIAFVWLQLHFIPRRYPRIVDGINIHSFAMALEAGLVGWIICMTFLNLELVDFFYWHLAMGGIVANLGKAKLRREAMGEEDGEEEIMFGQACKHLPESFSY</sequence>
<protein>
    <recommendedName>
        <fullName evidence="6">O-antigen ligase-related domain-containing protein</fullName>
    </recommendedName>
</protein>
<feature type="transmembrane region" description="Helical" evidence="5">
    <location>
        <begin position="245"/>
        <end position="263"/>
    </location>
</feature>
<organism evidence="7 8">
    <name type="scientific">candidate division KSB3 bacterium</name>
    <dbReference type="NCBI Taxonomy" id="2044937"/>
    <lineage>
        <taxon>Bacteria</taxon>
        <taxon>candidate division KSB3</taxon>
    </lineage>
</organism>
<feature type="transmembrane region" description="Helical" evidence="5">
    <location>
        <begin position="172"/>
        <end position="190"/>
    </location>
</feature>
<keyword evidence="4 5" id="KW-0472">Membrane</keyword>
<name>A0A2G6E7G8_9BACT</name>
<feature type="transmembrane region" description="Helical" evidence="5">
    <location>
        <begin position="135"/>
        <end position="152"/>
    </location>
</feature>
<evidence type="ECO:0000256" key="1">
    <source>
        <dbReference type="ARBA" id="ARBA00004141"/>
    </source>
</evidence>
<dbReference type="GO" id="GO:0016020">
    <property type="term" value="C:membrane"/>
    <property type="evidence" value="ECO:0007669"/>
    <property type="project" value="UniProtKB-SubCell"/>
</dbReference>
<reference evidence="7 8" key="1">
    <citation type="submission" date="2017-10" db="EMBL/GenBank/DDBJ databases">
        <title>Novel microbial diversity and functional potential in the marine mammal oral microbiome.</title>
        <authorList>
            <person name="Dudek N.K."/>
            <person name="Sun C.L."/>
            <person name="Burstein D."/>
            <person name="Kantor R.S."/>
            <person name="Aliaga Goltsman D.S."/>
            <person name="Bik E.M."/>
            <person name="Thomas B.C."/>
            <person name="Banfield J.F."/>
            <person name="Relman D.A."/>
        </authorList>
    </citation>
    <scope>NUCLEOTIDE SEQUENCE [LARGE SCALE GENOMIC DNA]</scope>
    <source>
        <strain evidence="7">DOLZORAL124_49_17</strain>
    </source>
</reference>
<evidence type="ECO:0000256" key="5">
    <source>
        <dbReference type="SAM" id="Phobius"/>
    </source>
</evidence>
<evidence type="ECO:0000256" key="4">
    <source>
        <dbReference type="ARBA" id="ARBA00023136"/>
    </source>
</evidence>
<dbReference type="PANTHER" id="PTHR37422">
    <property type="entry name" value="TEICHURONIC ACID BIOSYNTHESIS PROTEIN TUAE"/>
    <property type="match status" value="1"/>
</dbReference>